<dbReference type="Gene3D" id="2.30.110.10">
    <property type="entry name" value="Electron Transport, Fmn-binding Protein, Chain A"/>
    <property type="match status" value="1"/>
</dbReference>
<dbReference type="GeneID" id="13797184"/>
<organism evidence="1 2">
    <name type="scientific">Nitrososphaera gargensis (strain Ga9.2)</name>
    <dbReference type="NCBI Taxonomy" id="1237085"/>
    <lineage>
        <taxon>Archaea</taxon>
        <taxon>Nitrososphaerota</taxon>
        <taxon>Nitrososphaeria</taxon>
        <taxon>Nitrososphaerales</taxon>
        <taxon>Nitrososphaeraceae</taxon>
        <taxon>Nitrososphaera</taxon>
    </lineage>
</organism>
<evidence type="ECO:0008006" key="3">
    <source>
        <dbReference type="Google" id="ProtNLM"/>
    </source>
</evidence>
<dbReference type="EMBL" id="CP002408">
    <property type="protein sequence ID" value="AFU60289.1"/>
    <property type="molecule type" value="Genomic_DNA"/>
</dbReference>
<gene>
    <name evidence="1" type="ordered locus">Ngar_c33740</name>
</gene>
<dbReference type="Pfam" id="PF04075">
    <property type="entry name" value="F420H2_quin_red"/>
    <property type="match status" value="1"/>
</dbReference>
<dbReference type="SUPFAM" id="SSF50475">
    <property type="entry name" value="FMN-binding split barrel"/>
    <property type="match status" value="1"/>
</dbReference>
<dbReference type="RefSeq" id="WP_015020822.1">
    <property type="nucleotide sequence ID" value="NC_018719.1"/>
</dbReference>
<proteinExistence type="predicted"/>
<evidence type="ECO:0000313" key="2">
    <source>
        <dbReference type="Proteomes" id="UP000008037"/>
    </source>
</evidence>
<dbReference type="InParanoid" id="K0IP06"/>
<name>K0IP06_NITGG</name>
<dbReference type="BioCyc" id="CNIT1237085:G1324-3374-MONOMER"/>
<dbReference type="OrthoDB" id="10339at2157"/>
<dbReference type="AlphaFoldDB" id="K0IP06"/>
<dbReference type="GO" id="GO:0016491">
    <property type="term" value="F:oxidoreductase activity"/>
    <property type="evidence" value="ECO:0007669"/>
    <property type="project" value="InterPro"/>
</dbReference>
<sequence length="107" mass="12374">MSQDQFLYLTTTGWKTGRKHEIETWFVEHKKKYYIMSEGRERAHWVQNIIHDPAVSFSVGGKNFAGTGRVVVVDDDGKEEPLVAEIKRLMKSKYRWDSGMIVELAPS</sequence>
<dbReference type="InterPro" id="IPR012349">
    <property type="entry name" value="Split_barrel_FMN-bd"/>
</dbReference>
<accession>K0IP06</accession>
<reference evidence="1 2" key="1">
    <citation type="journal article" date="2012" name="Environ. Microbiol.">
        <title>The genome of the ammonia-oxidizing Candidatus Nitrososphaera gargensis: insights into metabolic versatility and environmental adaptations.</title>
        <authorList>
            <person name="Spang A."/>
            <person name="Poehlein A."/>
            <person name="Offre P."/>
            <person name="Zumbragel S."/>
            <person name="Haider S."/>
            <person name="Rychlik N."/>
            <person name="Nowka B."/>
            <person name="Schmeisser C."/>
            <person name="Lebedeva E.V."/>
            <person name="Rattei T."/>
            <person name="Bohm C."/>
            <person name="Schmid M."/>
            <person name="Galushko A."/>
            <person name="Hatzenpichler R."/>
            <person name="Weinmaier T."/>
            <person name="Daniel R."/>
            <person name="Schleper C."/>
            <person name="Spieck E."/>
            <person name="Streit W."/>
            <person name="Wagner M."/>
        </authorList>
    </citation>
    <scope>NUCLEOTIDE SEQUENCE [LARGE SCALE GENOMIC DNA]</scope>
    <source>
        <strain evidence="2">Ga9.2</strain>
    </source>
</reference>
<dbReference type="HOGENOM" id="CLU_2379252_0_0_2"/>
<evidence type="ECO:0000313" key="1">
    <source>
        <dbReference type="EMBL" id="AFU60289.1"/>
    </source>
</evidence>
<protein>
    <recommendedName>
        <fullName evidence="3">Nitroreductase family deazaflavin-dependent oxidoreductase</fullName>
    </recommendedName>
</protein>
<dbReference type="Proteomes" id="UP000008037">
    <property type="component" value="Chromosome"/>
</dbReference>
<dbReference type="InterPro" id="IPR004378">
    <property type="entry name" value="F420H2_quin_Rdtase"/>
</dbReference>
<keyword evidence="2" id="KW-1185">Reference proteome</keyword>
<dbReference type="KEGG" id="nga:Ngar_c33740"/>